<evidence type="ECO:0000256" key="13">
    <source>
        <dbReference type="SAM" id="MobiDB-lite"/>
    </source>
</evidence>
<dbReference type="InterPro" id="IPR044722">
    <property type="entry name" value="SecA_SF2_C"/>
</dbReference>
<dbReference type="PRINTS" id="PR00906">
    <property type="entry name" value="SECA"/>
</dbReference>
<evidence type="ECO:0000256" key="1">
    <source>
        <dbReference type="ARBA" id="ARBA00004170"/>
    </source>
</evidence>
<dbReference type="GO" id="GO:0006605">
    <property type="term" value="P:protein targeting"/>
    <property type="evidence" value="ECO:0007669"/>
    <property type="project" value="UniProtKB-UniRule"/>
</dbReference>
<feature type="binding site" evidence="12">
    <location>
        <position position="519"/>
    </location>
    <ligand>
        <name>ATP</name>
        <dbReference type="ChEBI" id="CHEBI:30616"/>
    </ligand>
</feature>
<feature type="domain" description="SecA family profile" evidence="16">
    <location>
        <begin position="1"/>
        <end position="606"/>
    </location>
</feature>
<feature type="binding site" evidence="12">
    <location>
        <begin position="107"/>
        <end position="111"/>
    </location>
    <ligand>
        <name>ATP</name>
        <dbReference type="ChEBI" id="CHEBI:30616"/>
    </ligand>
</feature>
<dbReference type="Pfam" id="PF07516">
    <property type="entry name" value="SecA_SW"/>
    <property type="match status" value="1"/>
</dbReference>
<dbReference type="SMART" id="SM00958">
    <property type="entry name" value="SecA_PP_bind"/>
    <property type="match status" value="1"/>
</dbReference>
<dbReference type="InterPro" id="IPR011115">
    <property type="entry name" value="SecA_DEAD"/>
</dbReference>
<dbReference type="EMBL" id="MEZT01000009">
    <property type="protein sequence ID" value="OGD56971.1"/>
    <property type="molecule type" value="Genomic_DNA"/>
</dbReference>
<evidence type="ECO:0000256" key="11">
    <source>
        <dbReference type="ARBA" id="ARBA00023136"/>
    </source>
</evidence>
<dbReference type="PROSITE" id="PS51196">
    <property type="entry name" value="SECA_MOTOR_DEAD"/>
    <property type="match status" value="1"/>
</dbReference>
<comment type="function">
    <text evidence="12">Part of the Sec protein translocase complex. Interacts with the SecYEG preprotein conducting channel. Has a central role in coupling the hydrolysis of ATP to the transfer of proteins into and across the cell membrane, serving as an ATP-driven molecular motor driving the stepwise translocation of polypeptide chains across the membrane.</text>
</comment>
<dbReference type="GO" id="GO:0031522">
    <property type="term" value="C:cell envelope Sec protein transport complex"/>
    <property type="evidence" value="ECO:0007669"/>
    <property type="project" value="TreeGrafter"/>
</dbReference>
<protein>
    <recommendedName>
        <fullName evidence="12">Protein translocase subunit SecA</fullName>
        <ecNumber evidence="12">7.4.2.8</ecNumber>
    </recommendedName>
</protein>
<dbReference type="NCBIfam" id="NF009538">
    <property type="entry name" value="PRK12904.1"/>
    <property type="match status" value="1"/>
</dbReference>
<dbReference type="InterPro" id="IPR014001">
    <property type="entry name" value="Helicase_ATP-bd"/>
</dbReference>
<dbReference type="InterPro" id="IPR000185">
    <property type="entry name" value="SecA"/>
</dbReference>
<accession>A0A1F5DPN0</accession>
<dbReference type="PANTHER" id="PTHR30612:SF0">
    <property type="entry name" value="CHLOROPLAST PROTEIN-TRANSPORTING ATPASE"/>
    <property type="match status" value="1"/>
</dbReference>
<feature type="binding site" evidence="12">
    <location>
        <position position="89"/>
    </location>
    <ligand>
        <name>ATP</name>
        <dbReference type="ChEBI" id="CHEBI:30616"/>
    </ligand>
</feature>
<evidence type="ECO:0000256" key="9">
    <source>
        <dbReference type="ARBA" id="ARBA00022967"/>
    </source>
</evidence>
<evidence type="ECO:0000256" key="12">
    <source>
        <dbReference type="HAMAP-Rule" id="MF_01382"/>
    </source>
</evidence>
<comment type="subunit">
    <text evidence="12">Monomer and homodimer. Part of the essential Sec protein translocation apparatus which comprises SecA, SecYEG and auxiliary proteins SecDF. Other proteins may also be involved.</text>
</comment>
<evidence type="ECO:0000259" key="16">
    <source>
        <dbReference type="PROSITE" id="PS51196"/>
    </source>
</evidence>
<dbReference type="AlphaFoldDB" id="A0A1F5DPN0"/>
<dbReference type="SMART" id="SM00957">
    <property type="entry name" value="SecA_DEAD"/>
    <property type="match status" value="1"/>
</dbReference>
<dbReference type="CDD" id="cd18803">
    <property type="entry name" value="SF2_C_secA"/>
    <property type="match status" value="1"/>
</dbReference>
<keyword evidence="11 12" id="KW-0472">Membrane</keyword>
<dbReference type="PROSITE" id="PS51194">
    <property type="entry name" value="HELICASE_CTER"/>
    <property type="match status" value="1"/>
</dbReference>
<organism evidence="17 18">
    <name type="scientific">Candidatus Berkelbacteria bacterium RBG_13_40_8</name>
    <dbReference type="NCBI Taxonomy" id="1797467"/>
    <lineage>
        <taxon>Bacteria</taxon>
        <taxon>Candidatus Berkelbacteria</taxon>
    </lineage>
</organism>
<dbReference type="InterPro" id="IPR001650">
    <property type="entry name" value="Helicase_C-like"/>
</dbReference>
<comment type="subcellular location">
    <subcellularLocation>
        <location evidence="12">Cell membrane</location>
        <topology evidence="12">Peripheral membrane protein</topology>
        <orientation evidence="12">Cytoplasmic side</orientation>
    </subcellularLocation>
    <subcellularLocation>
        <location evidence="12">Cytoplasm</location>
    </subcellularLocation>
    <subcellularLocation>
        <location evidence="1">Membrane</location>
        <topology evidence="1">Peripheral membrane protein</topology>
    </subcellularLocation>
    <text evidence="12">Distribution is 50-50.</text>
</comment>
<dbReference type="InterPro" id="IPR011116">
    <property type="entry name" value="SecA_Wing/Scaffold"/>
</dbReference>
<keyword evidence="9 12" id="KW-1278">Translocase</keyword>
<dbReference type="EC" id="7.4.2.8" evidence="12"/>
<sequence>MLNFLSKIFGSNEGVVRKMQPEVDKINGLEKEIEKLSDDQLKDKTKEFKERLNPPAGGGETLDDLLPEAFACVREAAKRTISQRHFDVQLVGGIVLHQGKIAEMKTGEGKTLVATLPLYLNALEGKGVHLVTVNDYLAKFHAQWMGPIYHKLGLSCAAIEHDKSWIYNPKDSDVEEHAEDQTWKNLWEISRKDAYAADITYGTNNEFGFDYLRDNMVQSLEQMVQRDVNYAIVDEVDSILIDEARTPLIISAPAEESASLYRQFAMLVPQLKAKEDYEVDEKMRAVTLTDAGMDKIEKLLSIKEIYSQESINLVHHLEEALIANVLYKKDKDYVVKDGEVVIVDEFTGRLMPGRRYSEGLHQAIEAKEGVEVQRESDTLATISFQNLFRMYKKLAGMTGTASTEAEEFWKIYKLDVVEIPTNEPCIRKDSQDQIYKSEEAKFNAVVKEITERNKTGQPVLIGTISIEKSEKLSRMLKRNGIKHEVLNAKHHEREAKIIAQAGRSGAVTVATNMAGRGVDIILGGTPLEEKKHNEVTKSGGLHIIGTERHEARRIDNQLRGRAGRQGDPGSSQFFVSMDDDLMRIFGGDRMKNLMERMRLPDDMPIEHSLISRSIESAQKKVEGHNFDIRKHLVEYDDVANKHRQTIYGKRKKILESESVHEDVIALMDEEAKKEYLEKYERVGEQVMNQIEKMVYLRSIDTMWIDHLNAMDALREGIGLRGYGQREPLVEYKAEAYGLFQRLMGNIDSQVVEILLKADIRPEPVTIERQPMRNLQMQGASETAAAGTFENVAQEAEPSAPISQMGESRSNKGGVEVTVRQKSSSPTPSTTSGNFFGKVGRNDPCPCGAKKPDGRPVKYKHCHGK</sequence>
<dbReference type="SUPFAM" id="SSF81767">
    <property type="entry name" value="Pre-protein crosslinking domain of SecA"/>
    <property type="match status" value="1"/>
</dbReference>
<evidence type="ECO:0000313" key="17">
    <source>
        <dbReference type="EMBL" id="OGD56971.1"/>
    </source>
</evidence>
<feature type="domain" description="Helicase C-terminal" evidence="15">
    <location>
        <begin position="441"/>
        <end position="622"/>
    </location>
</feature>
<evidence type="ECO:0000259" key="14">
    <source>
        <dbReference type="PROSITE" id="PS51192"/>
    </source>
</evidence>
<evidence type="ECO:0000313" key="18">
    <source>
        <dbReference type="Proteomes" id="UP000178764"/>
    </source>
</evidence>
<dbReference type="PROSITE" id="PS51192">
    <property type="entry name" value="HELICASE_ATP_BIND_1"/>
    <property type="match status" value="1"/>
</dbReference>
<dbReference type="PROSITE" id="PS01312">
    <property type="entry name" value="SECA"/>
    <property type="match status" value="1"/>
</dbReference>
<dbReference type="GO" id="GO:0043952">
    <property type="term" value="P:protein transport by the Sec complex"/>
    <property type="evidence" value="ECO:0007669"/>
    <property type="project" value="UniProtKB-ARBA"/>
</dbReference>
<dbReference type="SUPFAM" id="SSF81886">
    <property type="entry name" value="Helical scaffold and wing domains of SecA"/>
    <property type="match status" value="1"/>
</dbReference>
<dbReference type="InterPro" id="IPR027417">
    <property type="entry name" value="P-loop_NTPase"/>
</dbReference>
<keyword evidence="10 12" id="KW-0811">Translocation</keyword>
<dbReference type="InterPro" id="IPR014018">
    <property type="entry name" value="SecA_motor_DEAD"/>
</dbReference>
<dbReference type="GO" id="GO:0005886">
    <property type="term" value="C:plasma membrane"/>
    <property type="evidence" value="ECO:0007669"/>
    <property type="project" value="UniProtKB-SubCell"/>
</dbReference>
<dbReference type="GO" id="GO:0005524">
    <property type="term" value="F:ATP binding"/>
    <property type="evidence" value="ECO:0007669"/>
    <property type="project" value="UniProtKB-UniRule"/>
</dbReference>
<dbReference type="Gene3D" id="3.10.450.50">
    <property type="match status" value="1"/>
</dbReference>
<evidence type="ECO:0000256" key="8">
    <source>
        <dbReference type="ARBA" id="ARBA00022927"/>
    </source>
</evidence>
<evidence type="ECO:0000256" key="7">
    <source>
        <dbReference type="ARBA" id="ARBA00022840"/>
    </source>
</evidence>
<reference evidence="17 18" key="1">
    <citation type="journal article" date="2016" name="Nat. Commun.">
        <title>Thousands of microbial genomes shed light on interconnected biogeochemical processes in an aquifer system.</title>
        <authorList>
            <person name="Anantharaman K."/>
            <person name="Brown C.T."/>
            <person name="Hug L.A."/>
            <person name="Sharon I."/>
            <person name="Castelle C.J."/>
            <person name="Probst A.J."/>
            <person name="Thomas B.C."/>
            <person name="Singh A."/>
            <person name="Wilkins M.J."/>
            <person name="Karaoz U."/>
            <person name="Brodie E.L."/>
            <person name="Williams K.H."/>
            <person name="Hubbard S.S."/>
            <person name="Banfield J.F."/>
        </authorList>
    </citation>
    <scope>NUCLEOTIDE SEQUENCE [LARGE SCALE GENOMIC DNA]</scope>
</reference>
<dbReference type="InterPro" id="IPR011130">
    <property type="entry name" value="SecA_preprotein_X-link_dom"/>
</dbReference>
<evidence type="ECO:0000256" key="5">
    <source>
        <dbReference type="ARBA" id="ARBA00022490"/>
    </source>
</evidence>
<dbReference type="InterPro" id="IPR020937">
    <property type="entry name" value="SecA_CS"/>
</dbReference>
<dbReference type="Gene3D" id="3.40.50.300">
    <property type="entry name" value="P-loop containing nucleotide triphosphate hydrolases"/>
    <property type="match status" value="3"/>
</dbReference>
<dbReference type="Pfam" id="PF01043">
    <property type="entry name" value="SecA_PP_bind"/>
    <property type="match status" value="1"/>
</dbReference>
<feature type="region of interest" description="Disordered" evidence="13">
    <location>
        <begin position="793"/>
        <end position="864"/>
    </location>
</feature>
<dbReference type="GO" id="GO:0008564">
    <property type="term" value="F:protein-exporting ATPase activity"/>
    <property type="evidence" value="ECO:0007669"/>
    <property type="project" value="UniProtKB-EC"/>
</dbReference>
<dbReference type="GO" id="GO:0017038">
    <property type="term" value="P:protein import"/>
    <property type="evidence" value="ECO:0007669"/>
    <property type="project" value="InterPro"/>
</dbReference>
<dbReference type="Pfam" id="PF21090">
    <property type="entry name" value="P-loop_SecA"/>
    <property type="match status" value="2"/>
</dbReference>
<keyword evidence="7 12" id="KW-0067">ATP-binding</keyword>
<comment type="catalytic activity">
    <reaction evidence="12">
        <text>ATP + H2O + cellular proteinSide 1 = ADP + phosphate + cellular proteinSide 2.</text>
        <dbReference type="EC" id="7.4.2.8"/>
    </reaction>
</comment>
<dbReference type="InterPro" id="IPR036266">
    <property type="entry name" value="SecA_Wing/Scaffold_sf"/>
</dbReference>
<evidence type="ECO:0000256" key="3">
    <source>
        <dbReference type="ARBA" id="ARBA00022448"/>
    </source>
</evidence>
<comment type="caution">
    <text evidence="17">The sequence shown here is derived from an EMBL/GenBank/DDBJ whole genome shotgun (WGS) entry which is preliminary data.</text>
</comment>
<evidence type="ECO:0000256" key="2">
    <source>
        <dbReference type="ARBA" id="ARBA00007650"/>
    </source>
</evidence>
<comment type="similarity">
    <text evidence="2 12">Belongs to the SecA family.</text>
</comment>
<gene>
    <name evidence="12" type="primary">secA</name>
    <name evidence="17" type="ORF">A2V71_03290</name>
</gene>
<keyword evidence="6 12" id="KW-0547">Nucleotide-binding</keyword>
<dbReference type="Pfam" id="PF07517">
    <property type="entry name" value="SecA_DEAD"/>
    <property type="match status" value="1"/>
</dbReference>
<dbReference type="GO" id="GO:0065002">
    <property type="term" value="P:intracellular protein transmembrane transport"/>
    <property type="evidence" value="ECO:0007669"/>
    <property type="project" value="UniProtKB-UniRule"/>
</dbReference>
<dbReference type="HAMAP" id="MF_01382">
    <property type="entry name" value="SecA"/>
    <property type="match status" value="1"/>
</dbReference>
<keyword evidence="8 12" id="KW-0653">Protein transport</keyword>
<evidence type="ECO:0000256" key="10">
    <source>
        <dbReference type="ARBA" id="ARBA00023010"/>
    </source>
</evidence>
<dbReference type="FunFam" id="3.40.50.300:FF:000113">
    <property type="entry name" value="Preprotein translocase subunit SecA"/>
    <property type="match status" value="1"/>
</dbReference>
<feature type="domain" description="Helicase ATP-binding" evidence="14">
    <location>
        <begin position="91"/>
        <end position="272"/>
    </location>
</feature>
<evidence type="ECO:0000256" key="4">
    <source>
        <dbReference type="ARBA" id="ARBA00022475"/>
    </source>
</evidence>
<name>A0A1F5DPN0_9BACT</name>
<dbReference type="GO" id="GO:0005829">
    <property type="term" value="C:cytosol"/>
    <property type="evidence" value="ECO:0007669"/>
    <property type="project" value="TreeGrafter"/>
</dbReference>
<dbReference type="Gene3D" id="3.90.1440.10">
    <property type="entry name" value="SecA, preprotein cross-linking domain"/>
    <property type="match status" value="1"/>
</dbReference>
<keyword evidence="5 12" id="KW-0963">Cytoplasm</keyword>
<keyword evidence="3 12" id="KW-0813">Transport</keyword>
<dbReference type="PANTHER" id="PTHR30612">
    <property type="entry name" value="SECA INNER MEMBRANE COMPONENT OF SEC PROTEIN SECRETION SYSTEM"/>
    <property type="match status" value="1"/>
</dbReference>
<dbReference type="FunFam" id="3.90.1440.10:FF:000002">
    <property type="entry name" value="Protein translocase subunit SecA"/>
    <property type="match status" value="1"/>
</dbReference>
<evidence type="ECO:0000259" key="15">
    <source>
        <dbReference type="PROSITE" id="PS51194"/>
    </source>
</evidence>
<dbReference type="CDD" id="cd17928">
    <property type="entry name" value="DEXDc_SecA"/>
    <property type="match status" value="1"/>
</dbReference>
<feature type="compositionally biased region" description="Low complexity" evidence="13">
    <location>
        <begin position="822"/>
        <end position="831"/>
    </location>
</feature>
<keyword evidence="4 12" id="KW-1003">Cell membrane</keyword>
<proteinExistence type="inferred from homology"/>
<dbReference type="Gene3D" id="1.10.3060.10">
    <property type="entry name" value="Helical scaffold and wing domains of SecA"/>
    <property type="match status" value="2"/>
</dbReference>
<dbReference type="SMART" id="SM00490">
    <property type="entry name" value="HELICc"/>
    <property type="match status" value="1"/>
</dbReference>
<dbReference type="SUPFAM" id="SSF52540">
    <property type="entry name" value="P-loop containing nucleoside triphosphate hydrolases"/>
    <property type="match status" value="2"/>
</dbReference>
<dbReference type="InterPro" id="IPR036670">
    <property type="entry name" value="SecA_X-link_sf"/>
</dbReference>
<dbReference type="Proteomes" id="UP000178764">
    <property type="component" value="Unassembled WGS sequence"/>
</dbReference>
<evidence type="ECO:0000256" key="6">
    <source>
        <dbReference type="ARBA" id="ARBA00022741"/>
    </source>
</evidence>